<accession>A0A0F7TXL7</accession>
<dbReference type="OrthoDB" id="10018600at2759"/>
<feature type="chain" id="PRO_5002522764" evidence="1">
    <location>
        <begin position="18"/>
        <end position="457"/>
    </location>
</feature>
<dbReference type="EMBL" id="CDHK01000007">
    <property type="protein sequence ID" value="CEJ59817.1"/>
    <property type="molecule type" value="Genomic_DNA"/>
</dbReference>
<protein>
    <submittedName>
        <fullName evidence="2">Uncharacterized protein</fullName>
    </submittedName>
</protein>
<name>A0A0F7TXL7_PENBI</name>
<proteinExistence type="predicted"/>
<dbReference type="Gene3D" id="2.160.20.20">
    <property type="match status" value="1"/>
</dbReference>
<sequence length="457" mass="48248">MLVLVLLLAAFSTATITILDPSDFADLATDEADNALTANWNYAPLSYQAYSITGPYVYNDTSKEISHKTLTIAKNDTSVVVITENSQVNISGSTVIKNGYSTDLYQSSFYGLNAAVNIANASTAYLRNVNVTVHNGAANVYVYGNNSYAFISDSSLYSSGPVSHGLYAAGYGTVVGKNLRHYSGAYRSSSFAGDSPKGYVYVYDSIAHTAGIGSAIFYGQGTVYAENIVGHAQQAPIAFLDGSQIDIHESDLTAGLLAGAVIFSSGTRQSGSEISFTNSRLTVLPDEAAGLWFGNVIASASLVRSQINTNSGILVIANYSQVTQDFDHFADSTAAAEATITVSESTISGDLVAYNGSTISWSLGNYSTWTGKAYSGYGNASFSVSLDASSSWILTGHTVVTEFTDADTTLSNVHSAGYNLYYDSGSAHNSWLKGTTKKINGGGYLKPASRSQLRGSH</sequence>
<gene>
    <name evidence="2" type="ORF">PMG11_08421</name>
</gene>
<keyword evidence="3" id="KW-1185">Reference proteome</keyword>
<dbReference type="InterPro" id="IPR012332">
    <property type="entry name" value="Autotransporter_pectin_lyase_C"/>
</dbReference>
<evidence type="ECO:0000256" key="1">
    <source>
        <dbReference type="SAM" id="SignalP"/>
    </source>
</evidence>
<evidence type="ECO:0000313" key="2">
    <source>
        <dbReference type="EMBL" id="CEJ59817.1"/>
    </source>
</evidence>
<evidence type="ECO:0000313" key="3">
    <source>
        <dbReference type="Proteomes" id="UP000042958"/>
    </source>
</evidence>
<feature type="signal peptide" evidence="1">
    <location>
        <begin position="1"/>
        <end position="17"/>
    </location>
</feature>
<keyword evidence="1" id="KW-0732">Signal</keyword>
<dbReference type="Proteomes" id="UP000042958">
    <property type="component" value="Unassembled WGS sequence"/>
</dbReference>
<organism evidence="2 3">
    <name type="scientific">Penicillium brasilianum</name>
    <dbReference type="NCBI Taxonomy" id="104259"/>
    <lineage>
        <taxon>Eukaryota</taxon>
        <taxon>Fungi</taxon>
        <taxon>Dikarya</taxon>
        <taxon>Ascomycota</taxon>
        <taxon>Pezizomycotina</taxon>
        <taxon>Eurotiomycetes</taxon>
        <taxon>Eurotiomycetidae</taxon>
        <taxon>Eurotiales</taxon>
        <taxon>Aspergillaceae</taxon>
        <taxon>Penicillium</taxon>
    </lineage>
</organism>
<reference evidence="3" key="1">
    <citation type="journal article" date="2015" name="Genome Announc.">
        <title>Draft genome sequence of the fungus Penicillium brasilianum MG11.</title>
        <authorList>
            <person name="Horn F."/>
            <person name="Linde J."/>
            <person name="Mattern D.J."/>
            <person name="Walther G."/>
            <person name="Guthke R."/>
            <person name="Brakhage A.A."/>
            <person name="Valiante V."/>
        </authorList>
    </citation>
    <scope>NUCLEOTIDE SEQUENCE [LARGE SCALE GENOMIC DNA]</scope>
    <source>
        <strain evidence="3">MG11</strain>
    </source>
</reference>
<dbReference type="AlphaFoldDB" id="A0A0F7TXL7"/>
<dbReference type="STRING" id="104259.A0A0F7TXL7"/>